<dbReference type="GO" id="GO:0000792">
    <property type="term" value="C:heterochromatin"/>
    <property type="evidence" value="ECO:0007669"/>
    <property type="project" value="InterPro"/>
</dbReference>
<evidence type="ECO:0000259" key="1">
    <source>
        <dbReference type="PROSITE" id="PS51457"/>
    </source>
</evidence>
<keyword evidence="3" id="KW-1185">Reference proteome</keyword>
<dbReference type="EMBL" id="JABXBU010002072">
    <property type="protein sequence ID" value="KAF8776913.1"/>
    <property type="molecule type" value="Genomic_DNA"/>
</dbReference>
<dbReference type="PANTHER" id="PTHR28665:SF1">
    <property type="entry name" value="BEN DOMAIN-CONTAINING PROTEIN 3"/>
    <property type="match status" value="1"/>
</dbReference>
<evidence type="ECO:0000313" key="3">
    <source>
        <dbReference type="Proteomes" id="UP000807504"/>
    </source>
</evidence>
<reference evidence="2" key="2">
    <citation type="submission" date="2020-06" db="EMBL/GenBank/DDBJ databases">
        <authorList>
            <person name="Sheffer M."/>
        </authorList>
    </citation>
    <scope>NUCLEOTIDE SEQUENCE</scope>
</reference>
<gene>
    <name evidence="2" type="ORF">HNY73_013850</name>
</gene>
<organism evidence="2 3">
    <name type="scientific">Argiope bruennichi</name>
    <name type="common">Wasp spider</name>
    <name type="synonym">Aranea bruennichi</name>
    <dbReference type="NCBI Taxonomy" id="94029"/>
    <lineage>
        <taxon>Eukaryota</taxon>
        <taxon>Metazoa</taxon>
        <taxon>Ecdysozoa</taxon>
        <taxon>Arthropoda</taxon>
        <taxon>Chelicerata</taxon>
        <taxon>Arachnida</taxon>
        <taxon>Araneae</taxon>
        <taxon>Araneomorphae</taxon>
        <taxon>Entelegynae</taxon>
        <taxon>Araneoidea</taxon>
        <taxon>Araneidae</taxon>
        <taxon>Argiope</taxon>
    </lineage>
</organism>
<comment type="caution">
    <text evidence="2">The sequence shown here is derived from an EMBL/GenBank/DDBJ whole genome shotgun (WGS) entry which is preliminary data.</text>
</comment>
<dbReference type="InterPro" id="IPR018379">
    <property type="entry name" value="BEN_domain"/>
</dbReference>
<dbReference type="PROSITE" id="PS51457">
    <property type="entry name" value="BEN"/>
    <property type="match status" value="1"/>
</dbReference>
<dbReference type="GO" id="GO:0003677">
    <property type="term" value="F:DNA binding"/>
    <property type="evidence" value="ECO:0007669"/>
    <property type="project" value="InterPro"/>
</dbReference>
<reference evidence="2" key="1">
    <citation type="journal article" date="2020" name="bioRxiv">
        <title>Chromosome-level reference genome of the European wasp spider Argiope bruennichi: a resource for studies on range expansion and evolutionary adaptation.</title>
        <authorList>
            <person name="Sheffer M.M."/>
            <person name="Hoppe A."/>
            <person name="Krehenwinkel H."/>
            <person name="Uhl G."/>
            <person name="Kuss A.W."/>
            <person name="Jensen L."/>
            <person name="Jensen C."/>
            <person name="Gillespie R.G."/>
            <person name="Hoff K.J."/>
            <person name="Prost S."/>
        </authorList>
    </citation>
    <scope>NUCLEOTIDE SEQUENCE</scope>
</reference>
<accession>A0A8T0ELY0</accession>
<dbReference type="AlphaFoldDB" id="A0A8T0ELY0"/>
<dbReference type="PANTHER" id="PTHR28665">
    <property type="entry name" value="BEN DOMAIN-CONTAINING PROTEIN 3"/>
    <property type="match status" value="1"/>
</dbReference>
<feature type="domain" description="BEN" evidence="1">
    <location>
        <begin position="1"/>
        <end position="87"/>
    </location>
</feature>
<proteinExistence type="predicted"/>
<protein>
    <recommendedName>
        <fullName evidence="1">BEN domain-containing protein</fullName>
    </recommendedName>
</protein>
<evidence type="ECO:0000313" key="2">
    <source>
        <dbReference type="EMBL" id="KAF8776913.1"/>
    </source>
</evidence>
<dbReference type="InterPro" id="IPR033583">
    <property type="entry name" value="BEND3"/>
</dbReference>
<dbReference type="GO" id="GO:0000183">
    <property type="term" value="P:rDNA heterochromatin formation"/>
    <property type="evidence" value="ECO:0007669"/>
    <property type="project" value="InterPro"/>
</dbReference>
<sequence>MSVFQKCENHPIQFAVNIAWILFTKEELRESNCQGKKQKSALDKKRLLFIHDSVMKFYQIPISSQADIWKQCIKRIDTRCRHERHPRFNDFASSNSLKRFISYY</sequence>
<dbReference type="SMART" id="SM01025">
    <property type="entry name" value="BEN"/>
    <property type="match status" value="1"/>
</dbReference>
<name>A0A8T0ELY0_ARGBR</name>
<dbReference type="Pfam" id="PF10523">
    <property type="entry name" value="BEN"/>
    <property type="match status" value="1"/>
</dbReference>
<dbReference type="Proteomes" id="UP000807504">
    <property type="component" value="Unassembled WGS sequence"/>
</dbReference>